<dbReference type="InterPro" id="IPR002110">
    <property type="entry name" value="Ankyrin_rpt"/>
</dbReference>
<gene>
    <name evidence="7" type="ORF">GQ607_016752</name>
</gene>
<dbReference type="AlphaFoldDB" id="A0A8H3W0E9"/>
<dbReference type="Proteomes" id="UP000434172">
    <property type="component" value="Unassembled WGS sequence"/>
</dbReference>
<dbReference type="Pfam" id="PF12796">
    <property type="entry name" value="Ank_2"/>
    <property type="match status" value="1"/>
</dbReference>
<evidence type="ECO:0000313" key="8">
    <source>
        <dbReference type="Proteomes" id="UP000434172"/>
    </source>
</evidence>
<feature type="region of interest" description="Disordered" evidence="5">
    <location>
        <begin position="142"/>
        <end position="178"/>
    </location>
</feature>
<accession>A0A8H3W0E9</accession>
<feature type="chain" id="PRO_5034107386" evidence="6">
    <location>
        <begin position="22"/>
        <end position="1001"/>
    </location>
</feature>
<feature type="repeat" description="ANK" evidence="3">
    <location>
        <begin position="655"/>
        <end position="687"/>
    </location>
</feature>
<keyword evidence="2 3" id="KW-0040">ANK repeat</keyword>
<dbReference type="PROSITE" id="PS50297">
    <property type="entry name" value="ANK_REP_REGION"/>
    <property type="match status" value="1"/>
</dbReference>
<dbReference type="InterPro" id="IPR036770">
    <property type="entry name" value="Ankyrin_rpt-contain_sf"/>
</dbReference>
<evidence type="ECO:0000313" key="7">
    <source>
        <dbReference type="EMBL" id="KAF0315993.1"/>
    </source>
</evidence>
<keyword evidence="4" id="KW-0175">Coiled coil</keyword>
<dbReference type="EMBL" id="WOWK01000176">
    <property type="protein sequence ID" value="KAF0315993.1"/>
    <property type="molecule type" value="Genomic_DNA"/>
</dbReference>
<reference evidence="7 8" key="1">
    <citation type="submission" date="2019-12" db="EMBL/GenBank/DDBJ databases">
        <title>A genome sequence resource for the geographically widespread anthracnose pathogen Colletotrichum asianum.</title>
        <authorList>
            <person name="Meng Y."/>
        </authorList>
    </citation>
    <scope>NUCLEOTIDE SEQUENCE [LARGE SCALE GENOMIC DNA]</scope>
    <source>
        <strain evidence="7 8">ICMP 18580</strain>
    </source>
</reference>
<dbReference type="InterPro" id="IPR050776">
    <property type="entry name" value="Ank_Repeat/CDKN_Inhibitor"/>
</dbReference>
<proteinExistence type="predicted"/>
<evidence type="ECO:0000256" key="3">
    <source>
        <dbReference type="PROSITE-ProRule" id="PRU00023"/>
    </source>
</evidence>
<evidence type="ECO:0000256" key="1">
    <source>
        <dbReference type="ARBA" id="ARBA00022737"/>
    </source>
</evidence>
<evidence type="ECO:0000256" key="2">
    <source>
        <dbReference type="ARBA" id="ARBA00023043"/>
    </source>
</evidence>
<dbReference type="SUPFAM" id="SSF48403">
    <property type="entry name" value="Ankyrin repeat"/>
    <property type="match status" value="1"/>
</dbReference>
<feature type="repeat" description="ANK" evidence="3">
    <location>
        <begin position="511"/>
        <end position="543"/>
    </location>
</feature>
<dbReference type="PROSITE" id="PS50088">
    <property type="entry name" value="ANK_REPEAT"/>
    <property type="match status" value="2"/>
</dbReference>
<dbReference type="PANTHER" id="PTHR24201">
    <property type="entry name" value="ANK_REP_REGION DOMAIN-CONTAINING PROTEIN"/>
    <property type="match status" value="1"/>
</dbReference>
<dbReference type="SMART" id="SM00248">
    <property type="entry name" value="ANK"/>
    <property type="match status" value="5"/>
</dbReference>
<keyword evidence="1" id="KW-0677">Repeat</keyword>
<keyword evidence="8" id="KW-1185">Reference proteome</keyword>
<keyword evidence="6" id="KW-0732">Signal</keyword>
<feature type="signal peptide" evidence="6">
    <location>
        <begin position="1"/>
        <end position="21"/>
    </location>
</feature>
<feature type="compositionally biased region" description="Low complexity" evidence="5">
    <location>
        <begin position="164"/>
        <end position="175"/>
    </location>
</feature>
<evidence type="ECO:0000256" key="6">
    <source>
        <dbReference type="SAM" id="SignalP"/>
    </source>
</evidence>
<sequence length="1001" mass="113431">MAEIVGIVLGLAPLLVQISSGIDKLRDIRQNVKEAHHEVDFLLSELKFMVCLMQSADDVTYRDDQAHAHCQRSCSRVLQSLERLITRILERPKMGGTSVSKLWIFRRLKEDLVALQREIDSAKINLSLLLQSVQVRHLCLQSPSSEGTESPSSEYPTQTAGPGSNNESLELGPELPESDAPLSNQAIDVANTHQAIKRQKLKYRQDCLSRSCCCQCHHSERASGRFWALDYSLMGIFQTCNVEECNAAKYGVNVRLALTQLGIHRSVVIKVHFLSGLGSFSPSFSLQTDCTVPYTSPGFEVIWRCQNGMIKYEDARSRLIHLYQSDPSFRYHVNPAGKSYIEELVRCPWGGFATRRQLGLLQLLMGDLGMVQGSMHPRFLTRCAKWIGEGPHLHLLETLIGLDFDAGEVEVQAWPEPCSSNWISEESTPDPFFVEYISLLSKDNQGFAGMTPLHEAVLFGSPHSVKKWIECSKPDQKNFLGQTPLHLAVYNPENLTALVESGHDVNALDNYGITPLMYAAAADQEDALYILINFHADLDIVDSRENRTFFDYAMARRNWGLIYNLLLVVKQSTTKEVAESWVRAATINAQLSFPKLLYNSPISLGHLLALCEDVNFTYDGVNVKDNCLAHDIITSSELEALVDNGFTMINHVNSLGQHALINAAKHKDAALTSRILELGANVNLEDNQHRTAIGHALRGLHISDFNQTRMTMDVVRVLLAADANVLVRDRCRCPCSPTGCLTATPKEGRRGRFGRGFQFSIWSLEWLILVQQHRGVEVAREVVLSFIREEIHKDLDMTHVCCELELDESPLRFIFKSKKSEDDIVEIMDEEQEFTDILNSDIDHRDEEEYEALLNYWFTLLRDSIRKASLKAAKTKPHKRPRRKMHEIDYKNDCFNFNISTGTDQARNPEPTVKSSVCDYVLWMVHEYHHGQPSQLDTFAREAWYSKRVSLLCTLLDIIEIRTGFLTDWVGRMQPLWIDGREDPIDPEPYIKHFLASANTR</sequence>
<feature type="coiled-coil region" evidence="4">
    <location>
        <begin position="105"/>
        <end position="132"/>
    </location>
</feature>
<feature type="compositionally biased region" description="Low complexity" evidence="5">
    <location>
        <begin position="142"/>
        <end position="156"/>
    </location>
</feature>
<dbReference type="Gene3D" id="1.25.40.20">
    <property type="entry name" value="Ankyrin repeat-containing domain"/>
    <property type="match status" value="2"/>
</dbReference>
<organism evidence="7 8">
    <name type="scientific">Colletotrichum asianum</name>
    <dbReference type="NCBI Taxonomy" id="702518"/>
    <lineage>
        <taxon>Eukaryota</taxon>
        <taxon>Fungi</taxon>
        <taxon>Dikarya</taxon>
        <taxon>Ascomycota</taxon>
        <taxon>Pezizomycotina</taxon>
        <taxon>Sordariomycetes</taxon>
        <taxon>Hypocreomycetidae</taxon>
        <taxon>Glomerellales</taxon>
        <taxon>Glomerellaceae</taxon>
        <taxon>Colletotrichum</taxon>
        <taxon>Colletotrichum gloeosporioides species complex</taxon>
    </lineage>
</organism>
<protein>
    <submittedName>
        <fullName evidence="7">Nacht and ankyrin domain protein</fullName>
    </submittedName>
</protein>
<dbReference type="OrthoDB" id="3200163at2759"/>
<comment type="caution">
    <text evidence="7">The sequence shown here is derived from an EMBL/GenBank/DDBJ whole genome shotgun (WGS) entry which is preliminary data.</text>
</comment>
<name>A0A8H3W0E9_9PEZI</name>
<evidence type="ECO:0000256" key="4">
    <source>
        <dbReference type="SAM" id="Coils"/>
    </source>
</evidence>
<evidence type="ECO:0000256" key="5">
    <source>
        <dbReference type="SAM" id="MobiDB-lite"/>
    </source>
</evidence>